<proteinExistence type="predicted"/>
<dbReference type="Pfam" id="PF01497">
    <property type="entry name" value="Peripla_BP_2"/>
    <property type="match status" value="1"/>
</dbReference>
<comment type="caution">
    <text evidence="3">The sequence shown here is derived from an EMBL/GenBank/DDBJ whole genome shotgun (WGS) entry which is preliminary data.</text>
</comment>
<evidence type="ECO:0000259" key="2">
    <source>
        <dbReference type="PROSITE" id="PS50983"/>
    </source>
</evidence>
<name>A0A1V5SIF5_9BACT</name>
<evidence type="ECO:0000313" key="3">
    <source>
        <dbReference type="EMBL" id="OQA54257.1"/>
    </source>
</evidence>
<dbReference type="NCBIfam" id="NF038402">
    <property type="entry name" value="TroA_like"/>
    <property type="match status" value="1"/>
</dbReference>
<dbReference type="Gene3D" id="3.40.50.1980">
    <property type="entry name" value="Nitrogenase molybdenum iron protein domain"/>
    <property type="match status" value="2"/>
</dbReference>
<organism evidence="3">
    <name type="scientific">Candidatus Atribacter allofermentans</name>
    <dbReference type="NCBI Taxonomy" id="1852833"/>
    <lineage>
        <taxon>Bacteria</taxon>
        <taxon>Pseudomonadati</taxon>
        <taxon>Atribacterota</taxon>
        <taxon>Atribacteria</taxon>
        <taxon>Atribacterales</taxon>
        <taxon>Atribacteraceae</taxon>
        <taxon>Atribacter</taxon>
    </lineage>
</organism>
<dbReference type="InterPro" id="IPR054828">
    <property type="entry name" value="Vit_B12_bind_prot"/>
</dbReference>
<dbReference type="InterPro" id="IPR002491">
    <property type="entry name" value="ABC_transptr_periplasmic_BD"/>
</dbReference>
<dbReference type="GO" id="GO:0071281">
    <property type="term" value="P:cellular response to iron ion"/>
    <property type="evidence" value="ECO:0007669"/>
    <property type="project" value="TreeGrafter"/>
</dbReference>
<dbReference type="Proteomes" id="UP000485569">
    <property type="component" value="Unassembled WGS sequence"/>
</dbReference>
<dbReference type="PANTHER" id="PTHR30535:SF34">
    <property type="entry name" value="MOLYBDATE-BINDING PROTEIN MOLA"/>
    <property type="match status" value="1"/>
</dbReference>
<sequence length="314" mass="34877">MSKLRIIAILTILILAFSSTITISFSQPLSATDATGFTLSLSQPPNRIISLAPGNTEILFALGLNDKIVGVTTYCDEPIEALKKEKIGNVTEIDLEKILTLQPDLILASSLTPEETVARLHELSLPVFTLKSDTIEEVIEDITKVAVLSGVEISGSNLIKTMKDQLKKINDLSQSIPDYQKPLVFHIIWHDPIWTAGNSTFINEFITLAGGKNLAEDIQGYSTIDFEEILKRNPSIITVIENHGKNEENQLYQFVTTDNRLQTVAAIKNNQVYLIDSNLVSRPGPRVVSALQYFAQIIHPEIFGEYQNQEINSK</sequence>
<gene>
    <name evidence="3" type="primary">btuF</name>
    <name evidence="3" type="ORF">BWY41_02187</name>
</gene>
<dbReference type="PANTHER" id="PTHR30535">
    <property type="entry name" value="VITAMIN B12-BINDING PROTEIN"/>
    <property type="match status" value="1"/>
</dbReference>
<dbReference type="CDD" id="cd01143">
    <property type="entry name" value="YvrC"/>
    <property type="match status" value="1"/>
</dbReference>
<dbReference type="SUPFAM" id="SSF53807">
    <property type="entry name" value="Helical backbone' metal receptor"/>
    <property type="match status" value="1"/>
</dbReference>
<dbReference type="EMBL" id="MWBQ01000220">
    <property type="protein sequence ID" value="OQA54257.1"/>
    <property type="molecule type" value="Genomic_DNA"/>
</dbReference>
<accession>A0A1V5SIF5</accession>
<protein>
    <submittedName>
        <fullName evidence="3">Vitamin B12-binding protein</fullName>
    </submittedName>
</protein>
<dbReference type="AlphaFoldDB" id="A0A1V5SIF5"/>
<dbReference type="InterPro" id="IPR050902">
    <property type="entry name" value="ABC_Transporter_SBP"/>
</dbReference>
<feature type="domain" description="Fe/B12 periplasmic-binding" evidence="2">
    <location>
        <begin position="47"/>
        <end position="302"/>
    </location>
</feature>
<keyword evidence="1" id="KW-0732">Signal</keyword>
<dbReference type="PROSITE" id="PS50983">
    <property type="entry name" value="FE_B12_PBP"/>
    <property type="match status" value="1"/>
</dbReference>
<evidence type="ECO:0000256" key="1">
    <source>
        <dbReference type="ARBA" id="ARBA00022729"/>
    </source>
</evidence>
<reference evidence="3" key="1">
    <citation type="submission" date="2017-02" db="EMBL/GenBank/DDBJ databases">
        <title>Delving into the versatile metabolic prowess of the omnipresent phylum Bacteroidetes.</title>
        <authorList>
            <person name="Nobu M.K."/>
            <person name="Mei R."/>
            <person name="Narihiro T."/>
            <person name="Kuroda K."/>
            <person name="Liu W.-T."/>
        </authorList>
    </citation>
    <scope>NUCLEOTIDE SEQUENCE</scope>
    <source>
        <strain evidence="3">ADurb.Bin276</strain>
    </source>
</reference>